<evidence type="ECO:0000256" key="1">
    <source>
        <dbReference type="ARBA" id="ARBA00022512"/>
    </source>
</evidence>
<dbReference type="PROSITE" id="PS50041">
    <property type="entry name" value="C_TYPE_LECTIN_2"/>
    <property type="match status" value="1"/>
</dbReference>
<reference evidence="9" key="1">
    <citation type="journal article" date="2022" name="Int. J. Syst. Evol. Microbiol.">
        <title>Granulimonas faecalis gen. nov., sp. nov., and Leptogranulimonas caecicola gen. nov., sp. nov., novel lactate-producing Atopobiaceae bacteria isolated from mouse intestines, and an emended description of the family Atopobiaceae.</title>
        <authorList>
            <person name="Morinaga K."/>
            <person name="Kusada H."/>
            <person name="Sakamoto S."/>
            <person name="Murakami T."/>
            <person name="Toyoda A."/>
            <person name="Mori H."/>
            <person name="Meng X.Y."/>
            <person name="Takashino M."/>
            <person name="Murotomi K."/>
            <person name="Tamaki H."/>
        </authorList>
    </citation>
    <scope>NUCLEOTIDE SEQUENCE</scope>
    <source>
        <strain evidence="9">OPF53</strain>
    </source>
</reference>
<keyword evidence="10" id="KW-1185">Reference proteome</keyword>
<protein>
    <recommendedName>
        <fullName evidence="11">C-type lectin domain-containing protein</fullName>
    </recommendedName>
</protein>
<gene>
    <name evidence="9" type="ORF">ATOP_17060</name>
</gene>
<evidence type="ECO:0000256" key="5">
    <source>
        <dbReference type="SAM" id="MobiDB-lite"/>
    </source>
</evidence>
<dbReference type="Gene3D" id="3.10.100.10">
    <property type="entry name" value="Mannose-Binding Protein A, subunit A"/>
    <property type="match status" value="1"/>
</dbReference>
<dbReference type="PROSITE" id="PS50847">
    <property type="entry name" value="GRAM_POS_ANCHORING"/>
    <property type="match status" value="1"/>
</dbReference>
<evidence type="ECO:0008006" key="11">
    <source>
        <dbReference type="Google" id="ProtNLM"/>
    </source>
</evidence>
<organism evidence="9 10">
    <name type="scientific">Granulimonas faecalis</name>
    <dbReference type="NCBI Taxonomy" id="2894155"/>
    <lineage>
        <taxon>Bacteria</taxon>
        <taxon>Bacillati</taxon>
        <taxon>Actinomycetota</taxon>
        <taxon>Coriobacteriia</taxon>
        <taxon>Coriobacteriales</taxon>
        <taxon>Kribbibacteriaceae</taxon>
        <taxon>Granulimonas</taxon>
    </lineage>
</organism>
<evidence type="ECO:0000256" key="3">
    <source>
        <dbReference type="ARBA" id="ARBA00022729"/>
    </source>
</evidence>
<evidence type="ECO:0000259" key="8">
    <source>
        <dbReference type="PROSITE" id="PS50847"/>
    </source>
</evidence>
<dbReference type="InterPro" id="IPR016187">
    <property type="entry name" value="CTDL_fold"/>
</dbReference>
<sequence>MRRTFKRTDPPSGTALPARPLRLIATAALAVLVAVSPVATVAARAAGLADVVPVTATRANQEDVQLFIKAGAATPVDGLANTYSFPDLKVTTEPADAKFQSITVQFTTGITAADEIYFNSAHQQNNNEALPAGFVRYNGNKHGNRSINYTQAGGATAEQWQEFLSRYLTVQLADNTNTKGLRIVASLAPVSTTRDYNSLNGHYYEVGRDSTGWSTALRRAEEHTYMGMQGYLVTVTSQAEQDFVFSLVHTDTWIGGTTDDAYTRRTGDWAQNYRTGNAGVPTRWADSRTFNGAGVVSAYYWVSGPEAGLKMGDASTGQRWYPATNPETGEQMFMLWASSQPDQSAGNEKYMQLAVDFGNSARDGRWNDLPDSTYPLPYIIEYGDMPGDKEAGDGEGGADATVDVYVKVDIVVDPTGRTITTEADDVTVGDPLRVQENVNGDTDVKTHHMDANNQEAGVTPAAVTRVYQVRDASAPGGWRDLRPDEANAEGEPFHAGTYRVTSSGVYSVDASGATIQDYVPGTATFTIRPKAVDATAPVDPDGPGGFEAQDPETGETVEVSARRWTKVYDGSPYLEGGRVSVADGTVPGASVWLEFDAAELSSADAGSRDLVLHGARLAGADAADYRLPGLSDAGDLTVRGTVTPRPLTVSSRWFSDPAASPATWVRDVALVDPDAPDTEPAHTDAAAFDAASVTGTAADGAGHTWPVAWPANMLAPGDTLEDELGGVSFSPRTSGGLALSHARPQIGTYELAFSFDRLRRGDGGTLVTPSGNYSVTLVPAPLRVTDRRTVVVTDGHPVSVTEPVKPADPSPDPVTPEDVERLVWETFGPDGPAPTGGMVPPLPDGVEPVTVIKKGGVPVEEIDPTKPGEYTVEVTYPNPDGTDYVVEVTYVVTPDPEPSGDPGAFTVTTRLEGATQGATVTPTTAYAPGADGRVTWAPGPDCYVASVELDGRAVDPASTSLDLASLSADHTVVVTLARNPVIAGSSSSGFYTVTVNTYGAGAETSPSQVLEPGGDGLVFWAAAEGYRVSAVWVDGVPLDEAAVARGSMAFASISGNHVVDVYTERADGAPSLRADDLRVTTRIEGGPGSITGGATVGVGGSYHVAWEPVVQTTPDVDAADYAVYEVSGVAVNGLPAAGPSDREIGLDNIREDKEVVVSLSPVVYRVSVQSFGPGTAAPSRTVFKGQGYRDVFGTPDAGSRITYIEVDGTVYYDERDAAAGSLVQASRFEGAGVFRQVRAMTPVFPDPSLDPREAGAAGMALDFSGIAEDHVVKVYFAKEGEDPVNPDSLAADGLVQVVPGVEGGPGTVVVGDPEDPSTPGNGIVDPTRDVAVTWDVPDGYVPVKVVVGDREFPVDPETGSAIIPAGTLRDGDRVTLVVERRAPGDDEVPSRTAPGEAPEQLRVETSLSGGIGSITAGALVDRHGSYTVEWSAAAGYRVAKVVIDGVERPDLLEAGRWTFEDVGEHHSVEVFLEKVPDPVDPPRDENGGTSTPGAPDAPAAPLPDTGGSSEPAASGDVRPVSVLPATGDAATPLPALTAAAVLVAGTALSLVRRWRG</sequence>
<dbReference type="RefSeq" id="WP_265591008.1">
    <property type="nucleotide sequence ID" value="NZ_BQKC01000001.1"/>
</dbReference>
<evidence type="ECO:0000259" key="7">
    <source>
        <dbReference type="PROSITE" id="PS50041"/>
    </source>
</evidence>
<feature type="region of interest" description="Disordered" evidence="5">
    <location>
        <begin position="1474"/>
        <end position="1520"/>
    </location>
</feature>
<keyword evidence="6" id="KW-0472">Membrane</keyword>
<keyword evidence="1" id="KW-0134">Cell wall</keyword>
<keyword evidence="3" id="KW-0732">Signal</keyword>
<name>A0AAV5B7C5_9ACTN</name>
<dbReference type="InterPro" id="IPR001304">
    <property type="entry name" value="C-type_lectin-like"/>
</dbReference>
<evidence type="ECO:0000256" key="2">
    <source>
        <dbReference type="ARBA" id="ARBA00022525"/>
    </source>
</evidence>
<dbReference type="InterPro" id="IPR016186">
    <property type="entry name" value="C-type_lectin-like/link_sf"/>
</dbReference>
<dbReference type="Proteomes" id="UP001055025">
    <property type="component" value="Unassembled WGS sequence"/>
</dbReference>
<feature type="transmembrane region" description="Helical" evidence="6">
    <location>
        <begin position="1533"/>
        <end position="1551"/>
    </location>
</feature>
<keyword evidence="6" id="KW-1133">Transmembrane helix</keyword>
<dbReference type="EMBL" id="BQKC01000001">
    <property type="protein sequence ID" value="GJM56051.1"/>
    <property type="molecule type" value="Genomic_DNA"/>
</dbReference>
<accession>A0AAV5B7C5</accession>
<keyword evidence="2" id="KW-0964">Secreted</keyword>
<evidence type="ECO:0000256" key="6">
    <source>
        <dbReference type="SAM" id="Phobius"/>
    </source>
</evidence>
<comment type="caution">
    <text evidence="9">The sequence shown here is derived from an EMBL/GenBank/DDBJ whole genome shotgun (WGS) entry which is preliminary data.</text>
</comment>
<feature type="domain" description="C-type lectin" evidence="7">
    <location>
        <begin position="199"/>
        <end position="301"/>
    </location>
</feature>
<keyword evidence="4" id="KW-0572">Peptidoglycan-anchor</keyword>
<proteinExistence type="predicted"/>
<dbReference type="InterPro" id="IPR019931">
    <property type="entry name" value="LPXTG_anchor"/>
</dbReference>
<evidence type="ECO:0000313" key="9">
    <source>
        <dbReference type="EMBL" id="GJM56051.1"/>
    </source>
</evidence>
<evidence type="ECO:0000256" key="4">
    <source>
        <dbReference type="ARBA" id="ARBA00023088"/>
    </source>
</evidence>
<feature type="compositionally biased region" description="Low complexity" evidence="5">
    <location>
        <begin position="1487"/>
        <end position="1507"/>
    </location>
</feature>
<feature type="domain" description="Gram-positive cocci surface proteins LPxTG" evidence="8">
    <location>
        <begin position="1523"/>
        <end position="1556"/>
    </location>
</feature>
<keyword evidence="6" id="KW-0812">Transmembrane</keyword>
<evidence type="ECO:0000313" key="10">
    <source>
        <dbReference type="Proteomes" id="UP001055025"/>
    </source>
</evidence>
<feature type="compositionally biased region" description="Basic and acidic residues" evidence="5">
    <location>
        <begin position="1474"/>
        <end position="1486"/>
    </location>
</feature>
<dbReference type="SUPFAM" id="SSF56436">
    <property type="entry name" value="C-type lectin-like"/>
    <property type="match status" value="1"/>
</dbReference>